<dbReference type="VEuPathDB" id="PlasmoDB:PKNOH_S06415800"/>
<dbReference type="VEuPathDB" id="PlasmoDB:PKA1H_070019200"/>
<reference evidence="1 2" key="1">
    <citation type="submission" date="2017-05" db="EMBL/GenBank/DDBJ databases">
        <title>PacBio assembly of a Plasmodium knowlesi genome sequence with Hi-C correction and manual annotation of the SICAvar gene family.</title>
        <authorList>
            <person name="Lapp S.A."/>
            <person name="Geraldo J.A."/>
            <person name="Chien J.-T."/>
            <person name="Ay F."/>
            <person name="Pakala S.B."/>
            <person name="Batugedara G."/>
            <person name="Humphrey J.C."/>
            <person name="Debarry J.D."/>
            <person name="Le Roch K.G."/>
            <person name="Galinski M.R."/>
            <person name="Kissinger J.C."/>
        </authorList>
    </citation>
    <scope>NUCLEOTIDE SEQUENCE [LARGE SCALE GENOMIC DNA]</scope>
    <source>
        <strain evidence="2">Malayan Strain Pk1 (A+)</strain>
    </source>
</reference>
<keyword evidence="1" id="KW-0762">Sugar transport</keyword>
<dbReference type="Proteomes" id="UP000195012">
    <property type="component" value="Unassembled WGS sequence"/>
</dbReference>
<name>A0A1Y3DUW0_PLAKN</name>
<dbReference type="EMBL" id="NETL01000020">
    <property type="protein sequence ID" value="OTN67245.1"/>
    <property type="molecule type" value="Genomic_DNA"/>
</dbReference>
<proteinExistence type="predicted"/>
<comment type="caution">
    <text evidence="1">The sequence shown here is derived from an EMBL/GenBank/DDBJ whole genome shotgun (WGS) entry which is preliminary data.</text>
</comment>
<keyword evidence="1" id="KW-0813">Transport</keyword>
<organism evidence="1 2">
    <name type="scientific">Plasmodium knowlesi</name>
    <dbReference type="NCBI Taxonomy" id="5850"/>
    <lineage>
        <taxon>Eukaryota</taxon>
        <taxon>Sar</taxon>
        <taxon>Alveolata</taxon>
        <taxon>Apicomplexa</taxon>
        <taxon>Aconoidasida</taxon>
        <taxon>Haemosporida</taxon>
        <taxon>Plasmodiidae</taxon>
        <taxon>Plasmodium</taxon>
        <taxon>Plasmodium (Plasmodium)</taxon>
    </lineage>
</organism>
<evidence type="ECO:0000313" key="2">
    <source>
        <dbReference type="Proteomes" id="UP000195012"/>
    </source>
</evidence>
<gene>
    <name evidence="1" type="ORF">PKNOH_S06415800</name>
</gene>
<sequence length="82" mass="9647">MKAAIDVEESLQCCTRVSSSAVGEEWDAQIELHTEAIRTKKQLEERIGRTNWKNELEEQIGRTNWKNELEERIGRTKWKEDS</sequence>
<dbReference type="AlphaFoldDB" id="A0A1Y3DUW0"/>
<protein>
    <submittedName>
        <fullName evidence="1">Putative Sugar transporter</fullName>
    </submittedName>
</protein>
<evidence type="ECO:0000313" key="1">
    <source>
        <dbReference type="EMBL" id="OTN67245.1"/>
    </source>
</evidence>
<accession>A0A1Y3DUW0</accession>